<evidence type="ECO:0000313" key="2">
    <source>
        <dbReference type="Proteomes" id="UP000019205"/>
    </source>
</evidence>
<accession>A4AB12</accession>
<reference evidence="1 2" key="2">
    <citation type="journal article" date="2009" name="PLoS ONE">
        <title>The photosynthetic apparatus and its regulation in the aerobic gammaproteobacterium Congregibacter litoralis gen. nov., sp. nov.</title>
        <authorList>
            <person name="Spring S."/>
            <person name="Lunsdorf H."/>
            <person name="Fuchs B.M."/>
            <person name="Tindall B.J."/>
        </authorList>
    </citation>
    <scope>NUCLEOTIDE SEQUENCE [LARGE SCALE GENOMIC DNA]</scope>
    <source>
        <strain evidence="1">KT71</strain>
    </source>
</reference>
<reference evidence="1 2" key="1">
    <citation type="journal article" date="2007" name="Proc. Natl. Acad. Sci. U.S.A.">
        <title>Characterization of a marine gammaproteobacterium capable of aerobic anoxygenic photosynthesis.</title>
        <authorList>
            <person name="Fuchs B.M."/>
            <person name="Spring S."/>
            <person name="Teeling H."/>
            <person name="Quast C."/>
            <person name="Wulf J."/>
            <person name="Schattenhofer M."/>
            <person name="Yan S."/>
            <person name="Ferriera S."/>
            <person name="Johnson J."/>
            <person name="Glockner F.O."/>
            <person name="Amann R."/>
        </authorList>
    </citation>
    <scope>NUCLEOTIDE SEQUENCE [LARGE SCALE GENOMIC DNA]</scope>
    <source>
        <strain evidence="1">KT71</strain>
    </source>
</reference>
<comment type="caution">
    <text evidence="1">The sequence shown here is derived from an EMBL/GenBank/DDBJ whole genome shotgun (WGS) entry which is preliminary data.</text>
</comment>
<organism evidence="1 2">
    <name type="scientific">Congregibacter litoralis KT71</name>
    <dbReference type="NCBI Taxonomy" id="314285"/>
    <lineage>
        <taxon>Bacteria</taxon>
        <taxon>Pseudomonadati</taxon>
        <taxon>Pseudomonadota</taxon>
        <taxon>Gammaproteobacteria</taxon>
        <taxon>Cellvibrionales</taxon>
        <taxon>Halieaceae</taxon>
        <taxon>Congregibacter</taxon>
    </lineage>
</organism>
<dbReference type="EMBL" id="AAOA02000003">
    <property type="protein sequence ID" value="EAQ96884.1"/>
    <property type="molecule type" value="Genomic_DNA"/>
</dbReference>
<dbReference type="HOGENOM" id="CLU_1501047_0_0_6"/>
<evidence type="ECO:0000313" key="1">
    <source>
        <dbReference type="EMBL" id="EAQ96884.1"/>
    </source>
</evidence>
<name>A4AB12_9GAMM</name>
<proteinExistence type="predicted"/>
<gene>
    <name evidence="1" type="ORF">KT71_11304</name>
</gene>
<dbReference type="Proteomes" id="UP000019205">
    <property type="component" value="Chromosome"/>
</dbReference>
<protein>
    <submittedName>
        <fullName evidence="1">Uncharacterized protein</fullName>
    </submittedName>
</protein>
<dbReference type="AlphaFoldDB" id="A4AB12"/>
<keyword evidence="2" id="KW-1185">Reference proteome</keyword>
<dbReference type="STRING" id="314285.KT71_11304"/>
<dbReference type="RefSeq" id="WP_008294698.1">
    <property type="nucleotide sequence ID" value="NZ_CM002299.1"/>
</dbReference>
<sequence>MSMQPHSLFFRAYRAALKGDAKAARFLVLAAREQLLRRNSLPGGLARFLVRQIDDPTKFARLMTKPVKKKKGRPSIDDGALYKNFDSFVRQVFFGQKKSEQNAIMLAYLSSVGHPINEAGTKKESASEIVAKLTDRSVRSVQNDYYQHRPRLSGSESELELGRTYIEFKKEMKALRKKN</sequence>